<comment type="similarity">
    <text evidence="6">Belongs to the ABC-4 integral membrane protein family.</text>
</comment>
<sequence>MTRHRTQRPLTLRAIPARTALAHHARTAILLALALAQAACLMAGLTLLAGTRAELVLAEQRLGADVIVYPTAGRQQIPNNALTVLGTPVDYQRERTALARLAQNDDIAVVTHQLYLTTTLGDGQDVWIVGYEPATDTALSAWLEEGPDADPATGALAVGANVATRLGGDPTTVTLWGRPWPVTAHLAATGTRLDDAVVASTETLRPLLDAAATAGDTRYQGIDPATSYSAALLTLRERDAAASVAGWVNVYVRKVTADYSDAALVSTATTVTAHLGLVVGATALAWALLVSAHAVTQFLLMHERRQEIRVWRTVGASARTVRRLLTHETLLVHVVGALTGTAVAATALALAGRALPGGPPQPTALALAAATAVGLTLLTAAASTRLALRRTLRRDGGQALLTV</sequence>
<evidence type="ECO:0000313" key="10">
    <source>
        <dbReference type="Proteomes" id="UP000594637"/>
    </source>
</evidence>
<name>A0A7T0PW99_9ACTO</name>
<organism evidence="9 10">
    <name type="scientific">Actinomyces respiraculi</name>
    <dbReference type="NCBI Taxonomy" id="2744574"/>
    <lineage>
        <taxon>Bacteria</taxon>
        <taxon>Bacillati</taxon>
        <taxon>Actinomycetota</taxon>
        <taxon>Actinomycetes</taxon>
        <taxon>Actinomycetales</taxon>
        <taxon>Actinomycetaceae</taxon>
        <taxon>Actinomyces</taxon>
    </lineage>
</organism>
<dbReference type="GO" id="GO:0022857">
    <property type="term" value="F:transmembrane transporter activity"/>
    <property type="evidence" value="ECO:0007669"/>
    <property type="project" value="TreeGrafter"/>
</dbReference>
<dbReference type="EMBL" id="CP063989">
    <property type="protein sequence ID" value="QPL05499.1"/>
    <property type="molecule type" value="Genomic_DNA"/>
</dbReference>
<feature type="transmembrane region" description="Helical" evidence="7">
    <location>
        <begin position="364"/>
        <end position="388"/>
    </location>
</feature>
<comment type="subcellular location">
    <subcellularLocation>
        <location evidence="1">Cell membrane</location>
        <topology evidence="1">Multi-pass membrane protein</topology>
    </subcellularLocation>
</comment>
<gene>
    <name evidence="9" type="ORF">ID810_00385</name>
</gene>
<dbReference type="InterPro" id="IPR050250">
    <property type="entry name" value="Macrolide_Exporter_MacB"/>
</dbReference>
<dbReference type="PANTHER" id="PTHR30572:SF4">
    <property type="entry name" value="ABC TRANSPORTER PERMEASE YTRF"/>
    <property type="match status" value="1"/>
</dbReference>
<evidence type="ECO:0000259" key="8">
    <source>
        <dbReference type="Pfam" id="PF02687"/>
    </source>
</evidence>
<dbReference type="KEGG" id="arep:ID810_00385"/>
<dbReference type="PANTHER" id="PTHR30572">
    <property type="entry name" value="MEMBRANE COMPONENT OF TRANSPORTER-RELATED"/>
    <property type="match status" value="1"/>
</dbReference>
<evidence type="ECO:0000256" key="3">
    <source>
        <dbReference type="ARBA" id="ARBA00022692"/>
    </source>
</evidence>
<protein>
    <submittedName>
        <fullName evidence="9">FtsX-like permease family protein</fullName>
    </submittedName>
</protein>
<keyword evidence="2" id="KW-1003">Cell membrane</keyword>
<keyword evidence="3 7" id="KW-0812">Transmembrane</keyword>
<feature type="domain" description="ABC3 transporter permease C-terminal" evidence="8">
    <location>
        <begin position="282"/>
        <end position="390"/>
    </location>
</feature>
<dbReference type="Proteomes" id="UP000594637">
    <property type="component" value="Chromosome"/>
</dbReference>
<feature type="transmembrane region" description="Helical" evidence="7">
    <location>
        <begin position="330"/>
        <end position="352"/>
    </location>
</feature>
<evidence type="ECO:0000313" key="9">
    <source>
        <dbReference type="EMBL" id="QPL05499.1"/>
    </source>
</evidence>
<evidence type="ECO:0000256" key="7">
    <source>
        <dbReference type="SAM" id="Phobius"/>
    </source>
</evidence>
<keyword evidence="5 7" id="KW-0472">Membrane</keyword>
<dbReference type="Pfam" id="PF02687">
    <property type="entry name" value="FtsX"/>
    <property type="match status" value="1"/>
</dbReference>
<proteinExistence type="inferred from homology"/>
<accession>A0A7T0PW99</accession>
<dbReference type="AlphaFoldDB" id="A0A7T0PW99"/>
<evidence type="ECO:0000256" key="1">
    <source>
        <dbReference type="ARBA" id="ARBA00004651"/>
    </source>
</evidence>
<dbReference type="InterPro" id="IPR003838">
    <property type="entry name" value="ABC3_permease_C"/>
</dbReference>
<dbReference type="GO" id="GO:0005886">
    <property type="term" value="C:plasma membrane"/>
    <property type="evidence" value="ECO:0007669"/>
    <property type="project" value="UniProtKB-SubCell"/>
</dbReference>
<keyword evidence="10" id="KW-1185">Reference proteome</keyword>
<feature type="transmembrane region" description="Helical" evidence="7">
    <location>
        <begin position="275"/>
        <end position="300"/>
    </location>
</feature>
<evidence type="ECO:0000256" key="2">
    <source>
        <dbReference type="ARBA" id="ARBA00022475"/>
    </source>
</evidence>
<dbReference type="RefSeq" id="WP_166857566.1">
    <property type="nucleotide sequence ID" value="NZ_CP063989.1"/>
</dbReference>
<evidence type="ECO:0000256" key="5">
    <source>
        <dbReference type="ARBA" id="ARBA00023136"/>
    </source>
</evidence>
<evidence type="ECO:0000256" key="4">
    <source>
        <dbReference type="ARBA" id="ARBA00022989"/>
    </source>
</evidence>
<evidence type="ECO:0000256" key="6">
    <source>
        <dbReference type="ARBA" id="ARBA00038076"/>
    </source>
</evidence>
<keyword evidence="4 7" id="KW-1133">Transmembrane helix</keyword>
<reference evidence="9 10" key="1">
    <citation type="submission" date="2020-11" db="EMBL/GenBank/DDBJ databases">
        <title>Actinomyces sp. ZJ750.</title>
        <authorList>
            <person name="Zhou J."/>
        </authorList>
    </citation>
    <scope>NUCLEOTIDE SEQUENCE [LARGE SCALE GENOMIC DNA]</scope>
    <source>
        <strain evidence="9 10">ZJ750</strain>
    </source>
</reference>